<feature type="transmembrane region" description="Helical" evidence="11">
    <location>
        <begin position="174"/>
        <end position="194"/>
    </location>
</feature>
<feature type="transmembrane region" description="Helical" evidence="11">
    <location>
        <begin position="144"/>
        <end position="162"/>
    </location>
</feature>
<accession>A0A0E1XC51</accession>
<feature type="transmembrane region" description="Helical" evidence="11">
    <location>
        <begin position="30"/>
        <end position="52"/>
    </location>
</feature>
<evidence type="ECO:0000256" key="10">
    <source>
        <dbReference type="ARBA" id="ARBA00023136"/>
    </source>
</evidence>
<keyword evidence="7" id="KW-0448">Lipopolysaccharide biosynthesis</keyword>
<keyword evidence="8 11" id="KW-1133">Transmembrane helix</keyword>
<comment type="subcellular location">
    <subcellularLocation>
        <location evidence="1">Cell membrane</location>
        <topology evidence="1">Multi-pass membrane protein</topology>
    </subcellularLocation>
</comment>
<dbReference type="InterPro" id="IPR000620">
    <property type="entry name" value="EamA_dom"/>
</dbReference>
<sequence length="281" mass="29785">MSGGVLLIVLFGAFLHASWNAIVKGSGDKFFGAASVTGAAGLIALFLVPFLPLPTAASWIYMLLSTITQTFYMSLVAAAYKSGDMSEAYPIMRGTPPLLVALVSGPLVGEIMGWQSWLGIVLICSGVLAMALDARRRNRGASSRTVLLALANAGFIASYTLIDGLGVRVSGEPLSYTLWLFLLNAVPLAGWALYREPSRFINYIRNRWRPALIGGVGTLGSYGLALWAMTMAPIAVVAALRETAILFGMLISALILKEKVGLPRFVAAGFIVAGAIALRLS</sequence>
<feature type="transmembrane region" description="Helical" evidence="11">
    <location>
        <begin position="262"/>
        <end position="280"/>
    </location>
</feature>
<protein>
    <recommendedName>
        <fullName evidence="12">EamA domain-containing protein</fullName>
    </recommendedName>
</protein>
<evidence type="ECO:0000256" key="4">
    <source>
        <dbReference type="ARBA" id="ARBA00022519"/>
    </source>
</evidence>
<keyword evidence="4" id="KW-0997">Cell inner membrane</keyword>
<keyword evidence="5" id="KW-0441">Lipid A biosynthesis</keyword>
<dbReference type="GO" id="GO:0022857">
    <property type="term" value="F:transmembrane transporter activity"/>
    <property type="evidence" value="ECO:0007669"/>
    <property type="project" value="InterPro"/>
</dbReference>
<evidence type="ECO:0000256" key="3">
    <source>
        <dbReference type="ARBA" id="ARBA00022516"/>
    </source>
</evidence>
<feature type="transmembrane region" description="Helical" evidence="11">
    <location>
        <begin position="59"/>
        <end position="80"/>
    </location>
</feature>
<dbReference type="GeneID" id="45051786"/>
<dbReference type="Pfam" id="PF00892">
    <property type="entry name" value="EamA"/>
    <property type="match status" value="2"/>
</dbReference>
<evidence type="ECO:0000313" key="13">
    <source>
        <dbReference type="EMBL" id="EEZ30862.1"/>
    </source>
</evidence>
<evidence type="ECO:0000256" key="9">
    <source>
        <dbReference type="ARBA" id="ARBA00023098"/>
    </source>
</evidence>
<dbReference type="PANTHER" id="PTHR30561:SF9">
    <property type="entry name" value="4-AMINO-4-DEOXY-L-ARABINOSE-PHOSPHOUNDECAPRENOL FLIPPASE SUBUNIT ARNF-RELATED"/>
    <property type="match status" value="1"/>
</dbReference>
<dbReference type="RefSeq" id="WP_004689585.1">
    <property type="nucleotide sequence ID" value="NZ_EQ999546.1"/>
</dbReference>
<keyword evidence="2" id="KW-1003">Cell membrane</keyword>
<dbReference type="PANTHER" id="PTHR30561">
    <property type="entry name" value="SMR FAMILY PROTON-DEPENDENT DRUG EFFLUX TRANSPORTER SUGE"/>
    <property type="match status" value="1"/>
</dbReference>
<gene>
    <name evidence="13" type="ORF">BALG_00982</name>
</gene>
<dbReference type="Proteomes" id="UP000004659">
    <property type="component" value="Unassembled WGS sequence"/>
</dbReference>
<feature type="domain" description="EamA" evidence="12">
    <location>
        <begin position="6"/>
        <end position="130"/>
    </location>
</feature>
<dbReference type="Gene3D" id="1.10.3730.20">
    <property type="match status" value="2"/>
</dbReference>
<organism evidence="13">
    <name type="scientific">Brucella pinnipedialis M292/94/1</name>
    <dbReference type="NCBI Taxonomy" id="520462"/>
    <lineage>
        <taxon>Bacteria</taxon>
        <taxon>Pseudomonadati</taxon>
        <taxon>Pseudomonadota</taxon>
        <taxon>Alphaproteobacteria</taxon>
        <taxon>Hyphomicrobiales</taxon>
        <taxon>Brucellaceae</taxon>
        <taxon>Brucella/Ochrobactrum group</taxon>
        <taxon>Brucella</taxon>
    </lineage>
</organism>
<dbReference type="InterPro" id="IPR000390">
    <property type="entry name" value="Small_drug/metabolite_transptr"/>
</dbReference>
<dbReference type="InterPro" id="IPR037185">
    <property type="entry name" value="EmrE-like"/>
</dbReference>
<keyword evidence="9" id="KW-0443">Lipid metabolism</keyword>
<feature type="domain" description="EamA" evidence="12">
    <location>
        <begin position="145"/>
        <end position="278"/>
    </location>
</feature>
<keyword evidence="10 11" id="KW-0472">Membrane</keyword>
<reference evidence="13" key="1">
    <citation type="submission" date="2009-01" db="EMBL/GenBank/DDBJ databases">
        <title>The Genome Sequence of Brucella pinnipedialis M292/94/1.</title>
        <authorList>
            <consortium name="The Broad Institute Genome Sequencing Platform"/>
            <person name="Ward D."/>
            <person name="Young S.K."/>
            <person name="Kodira C.D."/>
            <person name="Zeng Q."/>
            <person name="Koehrsen M."/>
            <person name="Alvarado L."/>
            <person name="Berlin A."/>
            <person name="Borenstein D."/>
            <person name="Chen Z."/>
            <person name="Engels R."/>
            <person name="Freedman E."/>
            <person name="Gellesch M."/>
            <person name="Goldberg J."/>
            <person name="Griggs A."/>
            <person name="Gujja S."/>
            <person name="Heiman D."/>
            <person name="Hepburn T."/>
            <person name="Howarth C."/>
            <person name="Jen D."/>
            <person name="Larson L."/>
            <person name="Lewis B."/>
            <person name="Mehta T."/>
            <person name="Park D."/>
            <person name="Pearson M."/>
            <person name="Roberts A."/>
            <person name="Saif S."/>
            <person name="Shea T."/>
            <person name="Shenoy N."/>
            <person name="Sisk P."/>
            <person name="Stolte C."/>
            <person name="Sykes S."/>
            <person name="Walk T."/>
            <person name="White J."/>
            <person name="Yandava C."/>
            <person name="Whatmore A.M."/>
            <person name="Perrett L.L."/>
            <person name="O'Callaghan D."/>
            <person name="Nusbaum C."/>
            <person name="Galagan J."/>
            <person name="Birren B."/>
        </authorList>
    </citation>
    <scope>NUCLEOTIDE SEQUENCE [LARGE SCALE GENOMIC DNA]</scope>
    <source>
        <strain evidence="13">M292/94/1</strain>
    </source>
</reference>
<proteinExistence type="predicted"/>
<evidence type="ECO:0000256" key="7">
    <source>
        <dbReference type="ARBA" id="ARBA00022985"/>
    </source>
</evidence>
<evidence type="ECO:0000256" key="1">
    <source>
        <dbReference type="ARBA" id="ARBA00004651"/>
    </source>
</evidence>
<dbReference type="HOGENOM" id="CLU_060016_3_0_5"/>
<feature type="transmembrane region" description="Helical" evidence="11">
    <location>
        <begin position="114"/>
        <end position="132"/>
    </location>
</feature>
<feature type="transmembrane region" description="Helical" evidence="11">
    <location>
        <begin position="206"/>
        <end position="228"/>
    </location>
</feature>
<evidence type="ECO:0000256" key="5">
    <source>
        <dbReference type="ARBA" id="ARBA00022556"/>
    </source>
</evidence>
<keyword evidence="3" id="KW-0444">Lipid biosynthesis</keyword>
<feature type="transmembrane region" description="Helical" evidence="11">
    <location>
        <begin position="234"/>
        <end position="255"/>
    </location>
</feature>
<dbReference type="SUPFAM" id="SSF103481">
    <property type="entry name" value="Multidrug resistance efflux transporter EmrE"/>
    <property type="match status" value="2"/>
</dbReference>
<keyword evidence="6 11" id="KW-0812">Transmembrane</keyword>
<evidence type="ECO:0000256" key="8">
    <source>
        <dbReference type="ARBA" id="ARBA00022989"/>
    </source>
</evidence>
<evidence type="ECO:0000256" key="6">
    <source>
        <dbReference type="ARBA" id="ARBA00022692"/>
    </source>
</evidence>
<dbReference type="GO" id="GO:0009103">
    <property type="term" value="P:lipopolysaccharide biosynthetic process"/>
    <property type="evidence" value="ECO:0007669"/>
    <property type="project" value="UniProtKB-KW"/>
</dbReference>
<dbReference type="GO" id="GO:0009245">
    <property type="term" value="P:lipid A biosynthetic process"/>
    <property type="evidence" value="ECO:0007669"/>
    <property type="project" value="UniProtKB-KW"/>
</dbReference>
<dbReference type="AlphaFoldDB" id="A0A0E1XC51"/>
<evidence type="ECO:0000259" key="12">
    <source>
        <dbReference type="Pfam" id="PF00892"/>
    </source>
</evidence>
<dbReference type="GO" id="GO:0005886">
    <property type="term" value="C:plasma membrane"/>
    <property type="evidence" value="ECO:0007669"/>
    <property type="project" value="UniProtKB-SubCell"/>
</dbReference>
<dbReference type="EMBL" id="EQ999546">
    <property type="protein sequence ID" value="EEZ30862.1"/>
    <property type="molecule type" value="Genomic_DNA"/>
</dbReference>
<evidence type="ECO:0000256" key="11">
    <source>
        <dbReference type="SAM" id="Phobius"/>
    </source>
</evidence>
<name>A0A0E1XC51_9HYPH</name>
<evidence type="ECO:0000256" key="2">
    <source>
        <dbReference type="ARBA" id="ARBA00022475"/>
    </source>
</evidence>